<name>A0A375GDX9_9BURK</name>
<organism evidence="1">
    <name type="scientific">Cupriavidus oxalaticus</name>
    <dbReference type="NCBI Taxonomy" id="96344"/>
    <lineage>
        <taxon>Bacteria</taxon>
        <taxon>Pseudomonadati</taxon>
        <taxon>Pseudomonadota</taxon>
        <taxon>Betaproteobacteria</taxon>
        <taxon>Burkholderiales</taxon>
        <taxon>Burkholderiaceae</taxon>
        <taxon>Cupriavidus</taxon>
    </lineage>
</organism>
<gene>
    <name evidence="1" type="ORF">CO2235_MP10055</name>
</gene>
<accession>A0A375GDX9</accession>
<proteinExistence type="predicted"/>
<protein>
    <submittedName>
        <fullName evidence="1">Uncharacterized protein</fullName>
    </submittedName>
</protein>
<reference evidence="1" key="1">
    <citation type="submission" date="2018-01" db="EMBL/GenBank/DDBJ databases">
        <authorList>
            <person name="Clerissi C."/>
        </authorList>
    </citation>
    <scope>NUCLEOTIDE SEQUENCE</scope>
    <source>
        <strain evidence="1">Cupriavidus oxalaticus LMG 2235</strain>
    </source>
</reference>
<comment type="caution">
    <text evidence="1">The sequence shown here is derived from an EMBL/GenBank/DDBJ whole genome shotgun (WGS) entry which is preliminary data.</text>
</comment>
<dbReference type="Proteomes" id="UP000256862">
    <property type="component" value="Plasmid CO2235_mp"/>
</dbReference>
<dbReference type="AlphaFoldDB" id="A0A375GDX9"/>
<dbReference type="EMBL" id="OGUS01000132">
    <property type="protein sequence ID" value="SPC17653.1"/>
    <property type="molecule type" value="Genomic_DNA"/>
</dbReference>
<evidence type="ECO:0000313" key="1">
    <source>
        <dbReference type="EMBL" id="SPC17653.1"/>
    </source>
</evidence>
<sequence length="86" mass="9357">MQVSSTSFLPFFRLVIVFVVRAAAMAAGFQGRLVVGWVFSSVGPQGLSKSRDDAKMLPDTLLCFICGTSNNIRNVEQNIAASFQKL</sequence>